<keyword evidence="2" id="KW-0812">Transmembrane</keyword>
<evidence type="ECO:0000259" key="6">
    <source>
        <dbReference type="PROSITE" id="PS50850"/>
    </source>
</evidence>
<dbReference type="InterPro" id="IPR036259">
    <property type="entry name" value="MFS_trans_sf"/>
</dbReference>
<keyword evidence="3" id="KW-1133">Transmembrane helix</keyword>
<evidence type="ECO:0000256" key="2">
    <source>
        <dbReference type="ARBA" id="ARBA00022692"/>
    </source>
</evidence>
<keyword evidence="5" id="KW-0046">Antibiotic resistance</keyword>
<reference evidence="7" key="2">
    <citation type="submission" date="2020-09" db="EMBL/GenBank/DDBJ databases">
        <authorList>
            <person name="Sun Q."/>
            <person name="Ohkuma M."/>
        </authorList>
    </citation>
    <scope>NUCLEOTIDE SEQUENCE</scope>
    <source>
        <strain evidence="7">JCM 4369</strain>
    </source>
</reference>
<organism evidence="7 8">
    <name type="scientific">Streptomyces filipinensis</name>
    <dbReference type="NCBI Taxonomy" id="66887"/>
    <lineage>
        <taxon>Bacteria</taxon>
        <taxon>Bacillati</taxon>
        <taxon>Actinomycetota</taxon>
        <taxon>Actinomycetes</taxon>
        <taxon>Kitasatosporales</taxon>
        <taxon>Streptomycetaceae</taxon>
        <taxon>Streptomyces</taxon>
    </lineage>
</organism>
<reference evidence="7" key="1">
    <citation type="journal article" date="2014" name="Int. J. Syst. Evol. Microbiol.">
        <title>Complete genome sequence of Corynebacterium casei LMG S-19264T (=DSM 44701T), isolated from a smear-ripened cheese.</title>
        <authorList>
            <consortium name="US DOE Joint Genome Institute (JGI-PGF)"/>
            <person name="Walter F."/>
            <person name="Albersmeier A."/>
            <person name="Kalinowski J."/>
            <person name="Ruckert C."/>
        </authorList>
    </citation>
    <scope>NUCLEOTIDE SEQUENCE</scope>
    <source>
        <strain evidence="7">JCM 4369</strain>
    </source>
</reference>
<evidence type="ECO:0000256" key="4">
    <source>
        <dbReference type="ARBA" id="ARBA00023136"/>
    </source>
</evidence>
<evidence type="ECO:0000256" key="1">
    <source>
        <dbReference type="ARBA" id="ARBA00004651"/>
    </source>
</evidence>
<evidence type="ECO:0000256" key="3">
    <source>
        <dbReference type="ARBA" id="ARBA00022989"/>
    </source>
</evidence>
<keyword evidence="4" id="KW-0472">Membrane</keyword>
<name>A0A918MDC0_9ACTN</name>
<evidence type="ECO:0000313" key="8">
    <source>
        <dbReference type="Proteomes" id="UP000618795"/>
    </source>
</evidence>
<dbReference type="Gene3D" id="1.20.1250.20">
    <property type="entry name" value="MFS general substrate transporter like domains"/>
    <property type="match status" value="1"/>
</dbReference>
<evidence type="ECO:0000256" key="5">
    <source>
        <dbReference type="ARBA" id="ARBA00023251"/>
    </source>
</evidence>
<dbReference type="GO" id="GO:0022857">
    <property type="term" value="F:transmembrane transporter activity"/>
    <property type="evidence" value="ECO:0007669"/>
    <property type="project" value="InterPro"/>
</dbReference>
<dbReference type="InterPro" id="IPR011701">
    <property type="entry name" value="MFS"/>
</dbReference>
<protein>
    <recommendedName>
        <fullName evidence="6">Major facilitator superfamily (MFS) profile domain-containing protein</fullName>
    </recommendedName>
</protein>
<proteinExistence type="predicted"/>
<comment type="caution">
    <text evidence="7">The sequence shown here is derived from an EMBL/GenBank/DDBJ whole genome shotgun (WGS) entry which is preliminary data.</text>
</comment>
<dbReference type="Pfam" id="PF07690">
    <property type="entry name" value="MFS_1"/>
    <property type="match status" value="1"/>
</dbReference>
<comment type="subcellular location">
    <subcellularLocation>
        <location evidence="1">Cell membrane</location>
        <topology evidence="1">Multi-pass membrane protein</topology>
    </subcellularLocation>
</comment>
<dbReference type="GO" id="GO:0005886">
    <property type="term" value="C:plasma membrane"/>
    <property type="evidence" value="ECO:0007669"/>
    <property type="project" value="UniProtKB-SubCell"/>
</dbReference>
<dbReference type="PANTHER" id="PTHR42718:SF42">
    <property type="entry name" value="EXPORT PROTEIN"/>
    <property type="match status" value="1"/>
</dbReference>
<dbReference type="GO" id="GO:0046677">
    <property type="term" value="P:response to antibiotic"/>
    <property type="evidence" value="ECO:0007669"/>
    <property type="project" value="UniProtKB-KW"/>
</dbReference>
<feature type="domain" description="Major facilitator superfamily (MFS) profile" evidence="6">
    <location>
        <begin position="1"/>
        <end position="77"/>
    </location>
</feature>
<accession>A0A918MDC0</accession>
<dbReference type="SUPFAM" id="SSF103473">
    <property type="entry name" value="MFS general substrate transporter"/>
    <property type="match status" value="1"/>
</dbReference>
<dbReference type="Proteomes" id="UP000618795">
    <property type="component" value="Unassembled WGS sequence"/>
</dbReference>
<dbReference type="AlphaFoldDB" id="A0A918MDC0"/>
<keyword evidence="8" id="KW-1185">Reference proteome</keyword>
<gene>
    <name evidence="7" type="ORF">GCM10010260_62500</name>
</gene>
<dbReference type="EMBL" id="BMTD01000016">
    <property type="protein sequence ID" value="GGV14765.1"/>
    <property type="molecule type" value="Genomic_DNA"/>
</dbReference>
<dbReference type="InterPro" id="IPR020846">
    <property type="entry name" value="MFS_dom"/>
</dbReference>
<evidence type="ECO:0000313" key="7">
    <source>
        <dbReference type="EMBL" id="GGV14765.1"/>
    </source>
</evidence>
<dbReference type="PANTHER" id="PTHR42718">
    <property type="entry name" value="MAJOR FACILITATOR SUPERFAMILY MULTIDRUG TRANSPORTER MFSC"/>
    <property type="match status" value="1"/>
</dbReference>
<dbReference type="PROSITE" id="PS50850">
    <property type="entry name" value="MFS"/>
    <property type="match status" value="1"/>
</dbReference>
<sequence>MVRGAGGALLPPGTPAVIGRAFPDSAEPERARAIGVWAGIGSLALPAGPLLGGVLTDGLGRRAVFLLNVPLVLLALV</sequence>